<dbReference type="GO" id="GO:0016020">
    <property type="term" value="C:membrane"/>
    <property type="evidence" value="ECO:0007669"/>
    <property type="project" value="UniProtKB-SubCell"/>
</dbReference>
<dbReference type="EMBL" id="AE017308">
    <property type="protein sequence ID" value="AAT28072.1"/>
    <property type="molecule type" value="Genomic_DNA"/>
</dbReference>
<keyword evidence="4 5" id="KW-0472">Membrane</keyword>
<feature type="transmembrane region" description="Helical" evidence="5">
    <location>
        <begin position="37"/>
        <end position="57"/>
    </location>
</feature>
<keyword evidence="2 5" id="KW-0812">Transmembrane</keyword>
<sequence>MFVALTVFSLIGSIGLVFGFMPQAWKTWKTKDARHLSLIMFILVNIAAVFFIIYGISFLGRFASPDVSMDQKISSDLIPGLSLLLSNLIVLFGSLVITYVKIKNLKEEKFTKKNLNLGDLNKSNILEGDKK</sequence>
<evidence type="ECO:0000313" key="7">
    <source>
        <dbReference type="Proteomes" id="UP000009072"/>
    </source>
</evidence>
<evidence type="ECO:0000256" key="2">
    <source>
        <dbReference type="ARBA" id="ARBA00022692"/>
    </source>
</evidence>
<dbReference type="InterPro" id="IPR006603">
    <property type="entry name" value="PQ-loop_rpt"/>
</dbReference>
<comment type="subcellular location">
    <subcellularLocation>
        <location evidence="1">Membrane</location>
        <topology evidence="1">Multi-pass membrane protein</topology>
    </subcellularLocation>
</comment>
<dbReference type="STRING" id="267748.MMOB5860"/>
<protein>
    <submittedName>
        <fullName evidence="6">Expressed protein</fullName>
    </submittedName>
</protein>
<dbReference type="Gene3D" id="1.20.1280.290">
    <property type="match status" value="1"/>
</dbReference>
<evidence type="ECO:0000256" key="3">
    <source>
        <dbReference type="ARBA" id="ARBA00022989"/>
    </source>
</evidence>
<keyword evidence="3 5" id="KW-1133">Transmembrane helix</keyword>
<dbReference type="HOGENOM" id="CLU_1925265_0_0_14"/>
<feature type="transmembrane region" description="Helical" evidence="5">
    <location>
        <begin position="6"/>
        <end position="25"/>
    </location>
</feature>
<dbReference type="Proteomes" id="UP000009072">
    <property type="component" value="Chromosome"/>
</dbReference>
<dbReference type="Pfam" id="PF04193">
    <property type="entry name" value="PQ-loop"/>
    <property type="match status" value="1"/>
</dbReference>
<evidence type="ECO:0000256" key="1">
    <source>
        <dbReference type="ARBA" id="ARBA00004141"/>
    </source>
</evidence>
<evidence type="ECO:0000313" key="6">
    <source>
        <dbReference type="EMBL" id="AAT28072.1"/>
    </source>
</evidence>
<proteinExistence type="predicted"/>
<accession>Q6KH59</accession>
<feature type="transmembrane region" description="Helical" evidence="5">
    <location>
        <begin position="77"/>
        <end position="100"/>
    </location>
</feature>
<dbReference type="OrthoDB" id="398361at2"/>
<dbReference type="KEGG" id="mmo:MMOB5860"/>
<name>Q6KH59_MYCM1</name>
<evidence type="ECO:0000256" key="4">
    <source>
        <dbReference type="ARBA" id="ARBA00023136"/>
    </source>
</evidence>
<evidence type="ECO:0000256" key="5">
    <source>
        <dbReference type="SAM" id="Phobius"/>
    </source>
</evidence>
<dbReference type="AlphaFoldDB" id="Q6KH59"/>
<gene>
    <name evidence="6" type="ordered locus">MMOB5860</name>
</gene>
<reference evidence="6 7" key="1">
    <citation type="journal article" date="2004" name="Genome Res.">
        <title>The complete genome and proteome of Mycoplasma mobile.</title>
        <authorList>
            <person name="Jaffe J.D."/>
            <person name="Stange-Thomann N."/>
            <person name="Smith C."/>
            <person name="DeCaprio D."/>
            <person name="Fisher S."/>
            <person name="Butler J."/>
            <person name="Calvo S."/>
            <person name="Elkins T."/>
            <person name="FitzGerald M.G."/>
            <person name="Hafez N."/>
            <person name="Kodira C.D."/>
            <person name="Major J."/>
            <person name="Wang S."/>
            <person name="Wilkinson J."/>
            <person name="Nicol R."/>
            <person name="Nusbaum C."/>
            <person name="Birren B."/>
            <person name="Berg H.C."/>
            <person name="Church G.M."/>
        </authorList>
    </citation>
    <scope>NUCLEOTIDE SEQUENCE [LARGE SCALE GENOMIC DNA]</scope>
    <source>
        <strain evidence="7">ATCC 43663 / 163K / NCTC 11711</strain>
    </source>
</reference>
<organism evidence="6 7">
    <name type="scientific">Mycoplasma mobile (strain ATCC 43663 / 163K / NCTC 11711)</name>
    <name type="common">Mesomycoplasma mobile</name>
    <dbReference type="NCBI Taxonomy" id="267748"/>
    <lineage>
        <taxon>Bacteria</taxon>
        <taxon>Bacillati</taxon>
        <taxon>Mycoplasmatota</taxon>
        <taxon>Mycoplasmoidales</taxon>
        <taxon>Metamycoplasmataceae</taxon>
        <taxon>Mesomycoplasma</taxon>
    </lineage>
</organism>
<dbReference type="RefSeq" id="WP_011265106.1">
    <property type="nucleotide sequence ID" value="NC_006908.1"/>
</dbReference>
<keyword evidence="7" id="KW-1185">Reference proteome</keyword>